<evidence type="ECO:0000313" key="7">
    <source>
        <dbReference type="Proteomes" id="UP000594632"/>
    </source>
</evidence>
<organism evidence="5 6">
    <name type="scientific">Saccharolobus solfataricus</name>
    <name type="common">Sulfolobus solfataricus</name>
    <dbReference type="NCBI Taxonomy" id="2287"/>
    <lineage>
        <taxon>Archaea</taxon>
        <taxon>Thermoproteota</taxon>
        <taxon>Thermoprotei</taxon>
        <taxon>Sulfolobales</taxon>
        <taxon>Sulfolobaceae</taxon>
        <taxon>Saccharolobus</taxon>
    </lineage>
</organism>
<keyword evidence="2" id="KW-0051">Antiviral defense</keyword>
<dbReference type="SMR" id="A0A157T2J6"/>
<dbReference type="RefSeq" id="WP_010923406.1">
    <property type="nucleotide sequence ID" value="NZ_LT549890.1"/>
</dbReference>
<dbReference type="Proteomes" id="UP000594632">
    <property type="component" value="Chromosome"/>
</dbReference>
<dbReference type="InterPro" id="IPR010153">
    <property type="entry name" value="CRISPR-assoc_prot_Cas5a-typ"/>
</dbReference>
<protein>
    <submittedName>
        <fullName evidence="4 5">CRISPR-associated protein Cas5</fullName>
    </submittedName>
</protein>
<gene>
    <name evidence="4" type="primary">cas5a</name>
    <name evidence="4" type="ORF">HFC64_02155</name>
    <name evidence="5" type="ORF">SSOP1_1564</name>
</gene>
<proteinExistence type="inferred from homology"/>
<dbReference type="NCBIfam" id="TIGR02593">
    <property type="entry name" value="CRISPR_cas5"/>
    <property type="match status" value="1"/>
</dbReference>
<accession>A0A157T2J6</accession>
<evidence type="ECO:0000256" key="2">
    <source>
        <dbReference type="ARBA" id="ARBA00023118"/>
    </source>
</evidence>
<comment type="similarity">
    <text evidence="1">Belongs to the CRISPR-associated protein Cas5 family. Subtype I-A/Apern subfamily.</text>
</comment>
<dbReference type="GeneID" id="1454453"/>
<reference evidence="5" key="1">
    <citation type="submission" date="2016-04" db="EMBL/GenBank/DDBJ databases">
        <authorList>
            <person name="Evans L.H."/>
            <person name="Alamgir A."/>
            <person name="Owens N."/>
            <person name="Weber N.D."/>
            <person name="Virtaneva K."/>
            <person name="Barbian K."/>
            <person name="Babar A."/>
            <person name="Rosenke K."/>
        </authorList>
    </citation>
    <scope>NUCLEOTIDE SEQUENCE</scope>
    <source>
        <strain evidence="5">P1</strain>
    </source>
</reference>
<comment type="function">
    <text evidence="3">CRISPR (clustered regularly interspaced short palindromic repeat) is an adaptive immune system that provides protection against mobile genetic elements (viruses, transposable elements and conjugative plasmids). CRISPR clusters contain spacers, sequences complementary to antecedent mobile elements, and target invading nucleic acids. CRISPR clusters are transcribed and processed into CRISPR RNA (crRNA).</text>
</comment>
<dbReference type="OrthoDB" id="99243at2157"/>
<dbReference type="AlphaFoldDB" id="A0A157T2J6"/>
<dbReference type="EMBL" id="LT549890">
    <property type="protein sequence ID" value="SAI85118.1"/>
    <property type="molecule type" value="Genomic_DNA"/>
</dbReference>
<dbReference type="CDD" id="cd09753">
    <property type="entry name" value="Cas5_I-A"/>
    <property type="match status" value="1"/>
</dbReference>
<name>A0A157T2J6_SACSO</name>
<dbReference type="InterPro" id="IPR053725">
    <property type="entry name" value="CRISPR_Cas5_sf"/>
</dbReference>
<dbReference type="PATRIC" id="fig|2287.9.peg.1621"/>
<reference evidence="6" key="2">
    <citation type="submission" date="2016-04" db="EMBL/GenBank/DDBJ databases">
        <authorList>
            <person name="Shah S.A."/>
            <person name="Garrett R.A."/>
        </authorList>
    </citation>
    <scope>NUCLEOTIDE SEQUENCE [LARGE SCALE GENOMIC DNA]</scope>
    <source>
        <strain evidence="6">ATCC 35091 / DSM 1616 / JCM 8930 / NBRC 15331 / P1</strain>
    </source>
</reference>
<dbReference type="GeneID" id="27427809"/>
<evidence type="ECO:0000313" key="4">
    <source>
        <dbReference type="EMBL" id="QPG48908.1"/>
    </source>
</evidence>
<dbReference type="EMBL" id="CP050869">
    <property type="protein sequence ID" value="QPG48908.1"/>
    <property type="molecule type" value="Genomic_DNA"/>
</dbReference>
<sequence>MIYSKVFLKLHWGFSVVKPLAAKAKPGFYLPPPTTLIGALSYGKFRGVDNINLGNVYGSPAYNFRNIMATARLESEGVYTEDIIRNVISYFQRKERRENPRYIYGVIPTGKVYIPNGRLVVVYVTDSISKEELEKLCWSITRIGCKECLASVENVEVGEAKKVSGRVKTRYYFRDTVKVVGRKEFLEYVTFWEENGYIWGKEGSPVRYILPITTYPLASKEVEVEAKEAYEVGGEYVVFS</sequence>
<evidence type="ECO:0000256" key="3">
    <source>
        <dbReference type="ARBA" id="ARBA00025626"/>
    </source>
</evidence>
<dbReference type="InterPro" id="IPR013422">
    <property type="entry name" value="CRISPR-assoc_prot_Cas5_N"/>
</dbReference>
<dbReference type="GO" id="GO:0051607">
    <property type="term" value="P:defense response to virus"/>
    <property type="evidence" value="ECO:0007669"/>
    <property type="project" value="UniProtKB-KW"/>
</dbReference>
<evidence type="ECO:0000313" key="6">
    <source>
        <dbReference type="Proteomes" id="UP000076770"/>
    </source>
</evidence>
<reference evidence="4 7" key="3">
    <citation type="journal article" date="2020" name="Nat. Commun.">
        <title>The structures of two archaeal type IV pili illuminate evolutionary relationships.</title>
        <authorList>
            <person name="Wang F."/>
            <person name="Baquero D.P."/>
            <person name="Su Z."/>
            <person name="Beltran L.C."/>
            <person name="Prangishvili D."/>
            <person name="Krupovic M."/>
            <person name="Egelman E.H."/>
        </authorList>
    </citation>
    <scope>NUCLEOTIDE SEQUENCE [LARGE SCALE GENOMIC DNA]</scope>
    <source>
        <strain evidence="4 7">POZ149</strain>
    </source>
</reference>
<evidence type="ECO:0000313" key="5">
    <source>
        <dbReference type="EMBL" id="SAI85118.1"/>
    </source>
</evidence>
<evidence type="ECO:0000256" key="1">
    <source>
        <dbReference type="ARBA" id="ARBA00010891"/>
    </source>
</evidence>
<dbReference type="Gene3D" id="3.30.70.3120">
    <property type="match status" value="1"/>
</dbReference>
<dbReference type="Proteomes" id="UP000076770">
    <property type="component" value="Chromosome i"/>
</dbReference>
<dbReference type="NCBIfam" id="TIGR01874">
    <property type="entry name" value="cas_cas5a"/>
    <property type="match status" value="1"/>
</dbReference>